<organism evidence="1 2">
    <name type="scientific">Pseudomonas koreensis</name>
    <dbReference type="NCBI Taxonomy" id="198620"/>
    <lineage>
        <taxon>Bacteria</taxon>
        <taxon>Pseudomonadati</taxon>
        <taxon>Pseudomonadota</taxon>
        <taxon>Gammaproteobacteria</taxon>
        <taxon>Pseudomonadales</taxon>
        <taxon>Pseudomonadaceae</taxon>
        <taxon>Pseudomonas</taxon>
    </lineage>
</organism>
<accession>A0A4Q4LA56</accession>
<evidence type="ECO:0000313" key="1">
    <source>
        <dbReference type="EMBL" id="RYM42881.1"/>
    </source>
</evidence>
<comment type="caution">
    <text evidence="1">The sequence shown here is derived from an EMBL/GenBank/DDBJ whole genome shotgun (WGS) entry which is preliminary data.</text>
</comment>
<evidence type="ECO:0000313" key="2">
    <source>
        <dbReference type="Proteomes" id="UP000291107"/>
    </source>
</evidence>
<proteinExistence type="predicted"/>
<reference evidence="1 2" key="1">
    <citation type="submission" date="2019-02" db="EMBL/GenBank/DDBJ databases">
        <title>Genome of Pseudomonas korensis isolated from heavy metal contaminated environment.</title>
        <authorList>
            <person name="Ayangbenro A.S."/>
            <person name="Babalola O."/>
        </authorList>
    </citation>
    <scope>NUCLEOTIDE SEQUENCE [LARGE SCALE GENOMIC DNA]</scope>
    <source>
        <strain evidence="1 2">AB36</strain>
    </source>
</reference>
<dbReference type="AlphaFoldDB" id="A0A4Q4LA56"/>
<gene>
    <name evidence="1" type="ORF">EVS84_10645</name>
</gene>
<sequence>MTKPNVGASLLAKRPCQPPSMLTETAISRAGSLSHEKRFAMQPDNGGHPWPVNLCSACRWPRRR</sequence>
<protein>
    <submittedName>
        <fullName evidence="1">Uncharacterized protein</fullName>
    </submittedName>
</protein>
<dbReference type="Proteomes" id="UP000291107">
    <property type="component" value="Unassembled WGS sequence"/>
</dbReference>
<dbReference type="EMBL" id="SEUB01000003">
    <property type="protein sequence ID" value="RYM42881.1"/>
    <property type="molecule type" value="Genomic_DNA"/>
</dbReference>
<name>A0A4Q4LA56_9PSED</name>